<dbReference type="PANTHER" id="PTHR33481">
    <property type="entry name" value="REVERSE TRANSCRIPTASE"/>
    <property type="match status" value="1"/>
</dbReference>
<dbReference type="OrthoDB" id="2992341at2759"/>
<comment type="caution">
    <text evidence="3">The sequence shown here is derived from an EMBL/GenBank/DDBJ whole genome shotgun (WGS) entry which is preliminary data.</text>
</comment>
<feature type="region of interest" description="Disordered" evidence="1">
    <location>
        <begin position="39"/>
        <end position="58"/>
    </location>
</feature>
<feature type="domain" description="Reverse transcriptase" evidence="2">
    <location>
        <begin position="102"/>
        <end position="358"/>
    </location>
</feature>
<protein>
    <recommendedName>
        <fullName evidence="2">Reverse transcriptase domain-containing protein</fullName>
    </recommendedName>
</protein>
<dbReference type="PROSITE" id="PS50878">
    <property type="entry name" value="RT_POL"/>
    <property type="match status" value="1"/>
</dbReference>
<sequence>MSSSSPSFARLTSTNYTTWSGDMEAWLKSQGLWRIVPGSQKRPELKPPSASHSSPFPSTGHCASAPLDLIHTHLSGPLSASTPAGYQYCAFLHPPQPFGVDAAKTRGHWPRHFKESTSVIIPKPNKPSYSSPKAFRSIVLLNTLGKLIEKMISNRFQHDMIKYDLVDPNQMGGVRQRSTEDAGLLTHLVRSGWAQKLQTSVVAFDVAQFFPSINHQFLLVVLEKLGFNCRVVAFFGSYLVDRFTTYAWNRDTSDPRTADAGVGQGSALSAVLSALVIAPVMKLFRKRSSGLGCTLISYVDDGDIIVQSDSHPLRQKVVRDAITETSGKIHTLTEVFSPTAEGNTPGERLLDRHQGRVLFDEFDPKGEDALPKRRTFLDTLQRQAAQQQGTVCCGKDCSVPKRTAHQATASFVIERAGHNPATSAWAAEVVRATTLDGCDRIIVFTDSLSSARRLVDPSVHSGQAHSLAVCKALDQWLLEGEDRYIEFIGTPSKLEWGVQHKQDP</sequence>
<evidence type="ECO:0000313" key="3">
    <source>
        <dbReference type="EMBL" id="KAJ2923685.1"/>
    </source>
</evidence>
<dbReference type="PANTHER" id="PTHR33481:SF1">
    <property type="entry name" value="ENDONUCLEASE_EXONUCLEASE_PHOSPHATASE DOMAIN-CONTAINING PROTEIN-RELATED"/>
    <property type="match status" value="1"/>
</dbReference>
<name>A0A9W8IVY5_9AGAR</name>
<feature type="non-terminal residue" evidence="3">
    <location>
        <position position="1"/>
    </location>
</feature>
<organism evidence="3 4">
    <name type="scientific">Candolleomyces eurysporus</name>
    <dbReference type="NCBI Taxonomy" id="2828524"/>
    <lineage>
        <taxon>Eukaryota</taxon>
        <taxon>Fungi</taxon>
        <taxon>Dikarya</taxon>
        <taxon>Basidiomycota</taxon>
        <taxon>Agaricomycotina</taxon>
        <taxon>Agaricomycetes</taxon>
        <taxon>Agaricomycetidae</taxon>
        <taxon>Agaricales</taxon>
        <taxon>Agaricineae</taxon>
        <taxon>Psathyrellaceae</taxon>
        <taxon>Candolleomyces</taxon>
    </lineage>
</organism>
<dbReference type="Pfam" id="PF00078">
    <property type="entry name" value="RVT_1"/>
    <property type="match status" value="1"/>
</dbReference>
<evidence type="ECO:0000256" key="1">
    <source>
        <dbReference type="SAM" id="MobiDB-lite"/>
    </source>
</evidence>
<evidence type="ECO:0000313" key="4">
    <source>
        <dbReference type="Proteomes" id="UP001140091"/>
    </source>
</evidence>
<gene>
    <name evidence="3" type="ORF">H1R20_g13405</name>
</gene>
<keyword evidence="4" id="KW-1185">Reference proteome</keyword>
<dbReference type="AlphaFoldDB" id="A0A9W8IVY5"/>
<dbReference type="Proteomes" id="UP001140091">
    <property type="component" value="Unassembled WGS sequence"/>
</dbReference>
<proteinExistence type="predicted"/>
<dbReference type="EMBL" id="JANBPK010001295">
    <property type="protein sequence ID" value="KAJ2923685.1"/>
    <property type="molecule type" value="Genomic_DNA"/>
</dbReference>
<dbReference type="InterPro" id="IPR043502">
    <property type="entry name" value="DNA/RNA_pol_sf"/>
</dbReference>
<feature type="compositionally biased region" description="Low complexity" evidence="1">
    <location>
        <begin position="47"/>
        <end position="58"/>
    </location>
</feature>
<reference evidence="3" key="1">
    <citation type="submission" date="2022-06" db="EMBL/GenBank/DDBJ databases">
        <title>Genome Sequence of Candolleomyces eurysporus.</title>
        <authorList>
            <person name="Buettner E."/>
        </authorList>
    </citation>
    <scope>NUCLEOTIDE SEQUENCE</scope>
    <source>
        <strain evidence="3">VTCC 930004</strain>
    </source>
</reference>
<accession>A0A9W8IVY5</accession>
<evidence type="ECO:0000259" key="2">
    <source>
        <dbReference type="PROSITE" id="PS50878"/>
    </source>
</evidence>
<dbReference type="SUPFAM" id="SSF56672">
    <property type="entry name" value="DNA/RNA polymerases"/>
    <property type="match status" value="1"/>
</dbReference>
<dbReference type="InterPro" id="IPR000477">
    <property type="entry name" value="RT_dom"/>
</dbReference>